<keyword evidence="3" id="KW-0677">Repeat</keyword>
<feature type="transmembrane region" description="Helical" evidence="7">
    <location>
        <begin position="279"/>
        <end position="298"/>
    </location>
</feature>
<evidence type="ECO:0000256" key="2">
    <source>
        <dbReference type="ARBA" id="ARBA00022574"/>
    </source>
</evidence>
<keyword evidence="7" id="KW-0472">Membrane</keyword>
<dbReference type="CDD" id="cd15840">
    <property type="entry name" value="SNARE_Qa"/>
    <property type="match status" value="1"/>
</dbReference>
<dbReference type="Gene3D" id="1.20.5.110">
    <property type="match status" value="1"/>
</dbReference>
<dbReference type="SMART" id="SM00397">
    <property type="entry name" value="t_SNARE"/>
    <property type="match status" value="1"/>
</dbReference>
<evidence type="ECO:0000313" key="10">
    <source>
        <dbReference type="Proteomes" id="UP001527925"/>
    </source>
</evidence>
<dbReference type="InterPro" id="IPR006011">
    <property type="entry name" value="Syntaxin_N"/>
</dbReference>
<feature type="domain" description="T-SNARE coiled-coil homology" evidence="8">
    <location>
        <begin position="207"/>
        <end position="269"/>
    </location>
</feature>
<reference evidence="9 10" key="1">
    <citation type="submission" date="2023-09" db="EMBL/GenBank/DDBJ databases">
        <title>Pangenome analysis of Batrachochytrium dendrobatidis and related Chytrids.</title>
        <authorList>
            <person name="Yacoub M.N."/>
            <person name="Stajich J.E."/>
            <person name="James T.Y."/>
        </authorList>
    </citation>
    <scope>NUCLEOTIDE SEQUENCE [LARGE SCALE GENOMIC DNA]</scope>
    <source>
        <strain evidence="9 10">JEL0888</strain>
    </source>
</reference>
<dbReference type="PROSITE" id="PS50082">
    <property type="entry name" value="WD_REPEATS_2"/>
    <property type="match status" value="3"/>
</dbReference>
<comment type="similarity">
    <text evidence="1 5">Belongs to the syntaxin family.</text>
</comment>
<feature type="repeat" description="WD" evidence="4">
    <location>
        <begin position="481"/>
        <end position="523"/>
    </location>
</feature>
<feature type="repeat" description="WD" evidence="4">
    <location>
        <begin position="624"/>
        <end position="657"/>
    </location>
</feature>
<dbReference type="InterPro" id="IPR006012">
    <property type="entry name" value="Syntaxin/epimorphin_CS"/>
</dbReference>
<evidence type="ECO:0000256" key="1">
    <source>
        <dbReference type="ARBA" id="ARBA00009063"/>
    </source>
</evidence>
<dbReference type="SUPFAM" id="SSF50978">
    <property type="entry name" value="WD40 repeat-like"/>
    <property type="match status" value="1"/>
</dbReference>
<dbReference type="InterPro" id="IPR000727">
    <property type="entry name" value="T_SNARE_dom"/>
</dbReference>
<evidence type="ECO:0000256" key="6">
    <source>
        <dbReference type="SAM" id="MobiDB-lite"/>
    </source>
</evidence>
<dbReference type="Pfam" id="PF14523">
    <property type="entry name" value="Syntaxin_2"/>
    <property type="match status" value="1"/>
</dbReference>
<dbReference type="InterPro" id="IPR036322">
    <property type="entry name" value="WD40_repeat_dom_sf"/>
</dbReference>
<evidence type="ECO:0000256" key="4">
    <source>
        <dbReference type="PROSITE-ProRule" id="PRU00221"/>
    </source>
</evidence>
<keyword evidence="7" id="KW-1133">Transmembrane helix</keyword>
<dbReference type="EMBL" id="JADGIZ020000008">
    <property type="protein sequence ID" value="KAL2918024.1"/>
    <property type="molecule type" value="Genomic_DNA"/>
</dbReference>
<protein>
    <recommendedName>
        <fullName evidence="8">t-SNARE coiled-coil homology domain-containing protein</fullName>
    </recommendedName>
</protein>
<dbReference type="PROSITE" id="PS00914">
    <property type="entry name" value="SYNTAXIN"/>
    <property type="match status" value="1"/>
</dbReference>
<dbReference type="Pfam" id="PF05739">
    <property type="entry name" value="SNARE"/>
    <property type="match status" value="1"/>
</dbReference>
<keyword evidence="10" id="KW-1185">Reference proteome</keyword>
<dbReference type="SMART" id="SM00503">
    <property type="entry name" value="SynN"/>
    <property type="match status" value="1"/>
</dbReference>
<dbReference type="InterPro" id="IPR010989">
    <property type="entry name" value="SNARE"/>
</dbReference>
<dbReference type="PROSITE" id="PS50192">
    <property type="entry name" value="T_SNARE"/>
    <property type="match status" value="1"/>
</dbReference>
<sequence length="657" mass="71842">MSFADFGTGTASPRLGAGSGPLSAGLPAGQRAVHIPLNTAGSSSPAAPSADSGAAFRRLWDSVSNSIFQISSNTATIQRLLGLFGGPRDTPEMRQQLHDVTERTRSLIKTTTADLKKVMAFVPSDQDRQVRITQKKLQKDFEEVLRRFQEASKVAAEKSREFVARARTHQALSISAEEDAEEDEPLLGRAQQLSQLRVLDAEVEFNEALIAEREQDLVGIEQSIQEVNEIFRDLGTLVNQQQHLLDNIETNVDSVAINVEGAHSELRTANGYQERRQSFMCWIFIALLVEHLIHAFFIRRPELLLFPLLDTVTLLICELALVVVGPGNRSLPDMAANPFVLKRQLPGSSDSYAFQVAAAPTQTHFAAPRATGGITIHDAATLDQSAALAAGGPDTVLSQVMFDSANPSLLLAGSHDGLVRLWDLRNGATVLTWNAHAPVLSFDVNCTHTLMAVGTELVGEDAKIHFWDVRAAGGTLLASFEECHSDDVTQIKFHPTQAEAMVSGSTDGLICLYNLSTFEEDDAIYQIIKNDSISKLGYFGPSYEYIYATTHMETFSLWRFLEGEKIYTFGDVRGISEELKLDYLIDCTYDAASQRLFVLAGSQEGSIGVLDVGLGNLQLAYTLNGGHTDIVRAAHWRLETGSLISASEDGSLCLWQQ</sequence>
<dbReference type="PROSITE" id="PS50294">
    <property type="entry name" value="WD_REPEATS_REGION"/>
    <property type="match status" value="1"/>
</dbReference>
<dbReference type="InterPro" id="IPR019775">
    <property type="entry name" value="WD40_repeat_CS"/>
</dbReference>
<feature type="region of interest" description="Disordered" evidence="6">
    <location>
        <begin position="1"/>
        <end position="23"/>
    </location>
</feature>
<evidence type="ECO:0000256" key="5">
    <source>
        <dbReference type="RuleBase" id="RU003858"/>
    </source>
</evidence>
<evidence type="ECO:0000313" key="9">
    <source>
        <dbReference type="EMBL" id="KAL2918024.1"/>
    </source>
</evidence>
<dbReference type="InterPro" id="IPR015943">
    <property type="entry name" value="WD40/YVTN_repeat-like_dom_sf"/>
</dbReference>
<dbReference type="SMART" id="SM00320">
    <property type="entry name" value="WD40"/>
    <property type="match status" value="4"/>
</dbReference>
<feature type="transmembrane region" description="Helical" evidence="7">
    <location>
        <begin position="304"/>
        <end position="324"/>
    </location>
</feature>
<evidence type="ECO:0000259" key="8">
    <source>
        <dbReference type="PROSITE" id="PS50192"/>
    </source>
</evidence>
<keyword evidence="7" id="KW-0812">Transmembrane</keyword>
<evidence type="ECO:0000256" key="3">
    <source>
        <dbReference type="ARBA" id="ARBA00022737"/>
    </source>
</evidence>
<dbReference type="PANTHER" id="PTHR22889:SF0">
    <property type="entry name" value="WD REPEAT-CONTAINING PROTEIN 89"/>
    <property type="match status" value="1"/>
</dbReference>
<dbReference type="InterPro" id="IPR001680">
    <property type="entry name" value="WD40_rpt"/>
</dbReference>
<dbReference type="Proteomes" id="UP001527925">
    <property type="component" value="Unassembled WGS sequence"/>
</dbReference>
<accession>A0ABR4NER3</accession>
<comment type="caution">
    <text evidence="9">The sequence shown here is derived from an EMBL/GenBank/DDBJ whole genome shotgun (WGS) entry which is preliminary data.</text>
</comment>
<keyword evidence="2 4" id="KW-0853">WD repeat</keyword>
<dbReference type="PROSITE" id="PS00678">
    <property type="entry name" value="WD_REPEATS_1"/>
    <property type="match status" value="1"/>
</dbReference>
<dbReference type="InterPro" id="IPR039328">
    <property type="entry name" value="WDR89"/>
</dbReference>
<organism evidence="9 10">
    <name type="scientific">Polyrhizophydium stewartii</name>
    <dbReference type="NCBI Taxonomy" id="2732419"/>
    <lineage>
        <taxon>Eukaryota</taxon>
        <taxon>Fungi</taxon>
        <taxon>Fungi incertae sedis</taxon>
        <taxon>Chytridiomycota</taxon>
        <taxon>Chytridiomycota incertae sedis</taxon>
        <taxon>Chytridiomycetes</taxon>
        <taxon>Rhizophydiales</taxon>
        <taxon>Rhizophydiales incertae sedis</taxon>
        <taxon>Polyrhizophydium</taxon>
    </lineage>
</organism>
<proteinExistence type="inferred from homology"/>
<dbReference type="SUPFAM" id="SSF47661">
    <property type="entry name" value="t-snare proteins"/>
    <property type="match status" value="1"/>
</dbReference>
<dbReference type="Gene3D" id="2.130.10.10">
    <property type="entry name" value="YVTN repeat-like/Quinoprotein amine dehydrogenase"/>
    <property type="match status" value="2"/>
</dbReference>
<dbReference type="Pfam" id="PF00400">
    <property type="entry name" value="WD40"/>
    <property type="match status" value="3"/>
</dbReference>
<name>A0ABR4NER3_9FUNG</name>
<dbReference type="Gene3D" id="1.20.58.70">
    <property type="match status" value="1"/>
</dbReference>
<gene>
    <name evidence="9" type="ORF">HK105_202438</name>
</gene>
<feature type="repeat" description="WD" evidence="4">
    <location>
        <begin position="404"/>
        <end position="432"/>
    </location>
</feature>
<dbReference type="PANTHER" id="PTHR22889">
    <property type="entry name" value="WD REPEAT-CONTAINING PROTEIN 89"/>
    <property type="match status" value="1"/>
</dbReference>
<evidence type="ECO:0000256" key="7">
    <source>
        <dbReference type="SAM" id="Phobius"/>
    </source>
</evidence>